<evidence type="ECO:0000256" key="4">
    <source>
        <dbReference type="ARBA" id="ARBA00022723"/>
    </source>
</evidence>
<dbReference type="HAMAP" id="MF_00379">
    <property type="entry name" value="GTPase_MnmE"/>
    <property type="match status" value="1"/>
</dbReference>
<evidence type="ECO:0000256" key="7">
    <source>
        <dbReference type="ARBA" id="ARBA00022842"/>
    </source>
</evidence>
<feature type="binding site" evidence="10">
    <location>
        <position position="239"/>
    </location>
    <ligand>
        <name>Mg(2+)</name>
        <dbReference type="ChEBI" id="CHEBI:18420"/>
    </ligand>
</feature>
<comment type="caution">
    <text evidence="10">Lacks conserved residue(s) required for the propagation of feature annotation.</text>
</comment>
<dbReference type="CDD" id="cd14858">
    <property type="entry name" value="TrmE_N"/>
    <property type="match status" value="1"/>
</dbReference>
<keyword evidence="8 10" id="KW-0630">Potassium</keyword>
<reference evidence="13 14" key="1">
    <citation type="journal article" date="2013" name="Proc. Natl. Acad. Sci. U.S.A.">
        <title>Candidate phylum TM6 genome recovered from a hospital sink biofilm provides genomic insights into this uncultivated phylum.</title>
        <authorList>
            <person name="McLean J.S."/>
            <person name="Lombardo M.J."/>
            <person name="Badger J.H."/>
            <person name="Edlund A."/>
            <person name="Novotny M."/>
            <person name="Yee-Greenbaum J."/>
            <person name="Vyahhi N."/>
            <person name="Hall A.P."/>
            <person name="Yang Y."/>
            <person name="Dupont C.L."/>
            <person name="Ziegler M.G."/>
            <person name="Chitsaz H."/>
            <person name="Allen A.E."/>
            <person name="Yooseph S."/>
            <person name="Tesler G."/>
            <person name="Pevzner P.A."/>
            <person name="Friedman R.M."/>
            <person name="Nealson K.H."/>
            <person name="Venter J.C."/>
            <person name="Lasken R.S."/>
        </authorList>
    </citation>
    <scope>NUCLEOTIDE SEQUENCE [LARGE SCALE GENOMIC DNA]</scope>
    <source>
        <strain evidence="13 14">TM6SC1</strain>
    </source>
</reference>
<dbReference type="FunFam" id="3.40.50.300:FF:001376">
    <property type="entry name" value="tRNA modification GTPase MnmE"/>
    <property type="match status" value="1"/>
</dbReference>
<dbReference type="GO" id="GO:0005829">
    <property type="term" value="C:cytosol"/>
    <property type="evidence" value="ECO:0007669"/>
    <property type="project" value="TreeGrafter"/>
</dbReference>
<feature type="binding site" evidence="10">
    <location>
        <begin position="254"/>
        <end position="260"/>
    </location>
    <ligand>
        <name>GTP</name>
        <dbReference type="ChEBI" id="CHEBI:37565"/>
    </ligand>
</feature>
<comment type="function">
    <text evidence="10">Exhibits a very high intrinsic GTPase hydrolysis rate. Involved in the addition of a carboxymethylaminomethyl (cmnm) group at the wobble position (U34) of certain tRNAs, forming tRNA-cmnm(5)s(2)U34.</text>
</comment>
<dbReference type="Gene3D" id="3.40.50.300">
    <property type="entry name" value="P-loop containing nucleotide triphosphate hydrolases"/>
    <property type="match status" value="1"/>
</dbReference>
<dbReference type="PANTHER" id="PTHR42714:SF2">
    <property type="entry name" value="TRNA MODIFICATION GTPASE GTPBP3, MITOCHONDRIAL"/>
    <property type="match status" value="1"/>
</dbReference>
<evidence type="ECO:0000256" key="6">
    <source>
        <dbReference type="ARBA" id="ARBA00022801"/>
    </source>
</evidence>
<dbReference type="Pfam" id="PF12631">
    <property type="entry name" value="MnmE_helical"/>
    <property type="match status" value="1"/>
</dbReference>
<dbReference type="InterPro" id="IPR018948">
    <property type="entry name" value="GTP-bd_TrmE_N"/>
</dbReference>
<dbReference type="InterPro" id="IPR027266">
    <property type="entry name" value="TrmE/GcvT-like"/>
</dbReference>
<dbReference type="InterPro" id="IPR027368">
    <property type="entry name" value="MnmE_dom2"/>
</dbReference>
<evidence type="ECO:0000256" key="1">
    <source>
        <dbReference type="ARBA" id="ARBA00011043"/>
    </source>
</evidence>
<keyword evidence="6 10" id="KW-0378">Hydrolase</keyword>
<evidence type="ECO:0000256" key="5">
    <source>
        <dbReference type="ARBA" id="ARBA00022741"/>
    </source>
</evidence>
<feature type="binding site" evidence="10">
    <location>
        <position position="461"/>
    </location>
    <ligand>
        <name>(6S)-5-formyl-5,6,7,8-tetrahydrofolate</name>
        <dbReference type="ChEBI" id="CHEBI:57457"/>
    </ligand>
</feature>
<dbReference type="Gene3D" id="1.20.120.430">
    <property type="entry name" value="tRNA modification GTPase MnmE domain 2"/>
    <property type="match status" value="1"/>
</dbReference>
<evidence type="ECO:0000313" key="14">
    <source>
        <dbReference type="Proteomes" id="UP000032214"/>
    </source>
</evidence>
<keyword evidence="9 10" id="KW-0342">GTP-binding</keyword>
<dbReference type="InterPro" id="IPR006073">
    <property type="entry name" value="GTP-bd"/>
</dbReference>
<proteinExistence type="inferred from homology"/>
<feature type="binding site" evidence="10">
    <location>
        <position position="259"/>
    </location>
    <ligand>
        <name>K(+)</name>
        <dbReference type="ChEBI" id="CHEBI:29103"/>
    </ligand>
</feature>
<dbReference type="Pfam" id="PF01926">
    <property type="entry name" value="MMR_HSR1"/>
    <property type="match status" value="1"/>
</dbReference>
<dbReference type="GO" id="GO:0005525">
    <property type="term" value="F:GTP binding"/>
    <property type="evidence" value="ECO:0007669"/>
    <property type="project" value="UniProtKB-UniRule"/>
</dbReference>
<name>A0A0D2JKL2_9BACT</name>
<evidence type="ECO:0000259" key="12">
    <source>
        <dbReference type="PROSITE" id="PS51709"/>
    </source>
</evidence>
<dbReference type="Pfam" id="PF10396">
    <property type="entry name" value="TrmE_N"/>
    <property type="match status" value="1"/>
</dbReference>
<dbReference type="PANTHER" id="PTHR42714">
    <property type="entry name" value="TRNA MODIFICATION GTPASE GTPBP3"/>
    <property type="match status" value="1"/>
</dbReference>
<dbReference type="InterPro" id="IPR004520">
    <property type="entry name" value="GTPase_MnmE"/>
</dbReference>
<comment type="subcellular location">
    <subcellularLocation>
        <location evidence="10">Cytoplasm</location>
    </subcellularLocation>
</comment>
<feature type="binding site" evidence="10">
    <location>
        <position position="254"/>
    </location>
    <ligand>
        <name>K(+)</name>
        <dbReference type="ChEBI" id="CHEBI:29103"/>
    </ligand>
</feature>
<feature type="binding site" evidence="10">
    <location>
        <begin position="279"/>
        <end position="282"/>
    </location>
    <ligand>
        <name>GTP</name>
        <dbReference type="ChEBI" id="CHEBI:37565"/>
    </ligand>
</feature>
<feature type="binding site" evidence="10">
    <location>
        <position position="92"/>
    </location>
    <ligand>
        <name>(6S)-5-formyl-5,6,7,8-tetrahydrofolate</name>
        <dbReference type="ChEBI" id="CHEBI:57457"/>
    </ligand>
</feature>
<dbReference type="GO" id="GO:0030488">
    <property type="term" value="P:tRNA methylation"/>
    <property type="evidence" value="ECO:0007669"/>
    <property type="project" value="TreeGrafter"/>
</dbReference>
<dbReference type="SUPFAM" id="SSF52540">
    <property type="entry name" value="P-loop containing nucleoside triphosphate hydrolases"/>
    <property type="match status" value="1"/>
</dbReference>
<feature type="domain" description="TrmE-type G" evidence="12">
    <location>
        <begin position="225"/>
        <end position="383"/>
    </location>
</feature>
<comment type="cofactor">
    <cofactor evidence="10">
        <name>K(+)</name>
        <dbReference type="ChEBI" id="CHEBI:29103"/>
    </cofactor>
    <text evidence="10">Binds 1 potassium ion per subunit.</text>
</comment>
<dbReference type="GO" id="GO:0046872">
    <property type="term" value="F:metal ion binding"/>
    <property type="evidence" value="ECO:0007669"/>
    <property type="project" value="UniProtKB-KW"/>
</dbReference>
<evidence type="ECO:0000256" key="2">
    <source>
        <dbReference type="ARBA" id="ARBA00022490"/>
    </source>
</evidence>
<protein>
    <recommendedName>
        <fullName evidence="10">tRNA modification GTPase MnmE</fullName>
        <ecNumber evidence="10">3.6.-.-</ecNumber>
    </recommendedName>
</protein>
<keyword evidence="7 10" id="KW-0460">Magnesium</keyword>
<sequence length="461" mass="50919">MSPLYTPDEQTIVAQSTAQGSGALAIIRACGLDVFTIADKICRADNKKPLSEQATHTIAHGIVCDTSGTMLDDVLFYIMRGPRTFTGQDTLEISCHNNQFIVNNIIASWVNAGARLASPGEFTRRSVLAGKIDLVQAEAIAELISAQSQQAIDKSLAQLKGSLSCELEAIATELVRAIALCEASFEFLDEELEFGTQIKTIMSNVIHNVDRLRATYSSAQHIRTGVRIALIGSVNAGKSSLFNSLIGSNRAIVTDIEGTTRDVVEAGLYVSGMYWTLVDTAGLRHTSDIIEQEGIRRSYEQAHMADIVLLVHDAHRQYTVAEQQIYDHLSETYRSKIIMVRNKIDLLDYSVSSVPSDHVWAHVSSTTDTGIQDLKDAIEQKIQRLFTAHSSPFLLNARHMHVLTALHTMLHDVYTRMEPIVHYELVSYHLNDALVQVCELTGKSISEQALDAVFREFCVGK</sequence>
<dbReference type="Gene3D" id="3.30.1360.120">
    <property type="entry name" value="Probable tRNA modification gtpase trme, domain 1"/>
    <property type="match status" value="1"/>
</dbReference>
<keyword evidence="3 10" id="KW-0819">tRNA processing</keyword>
<feature type="binding site" evidence="10">
    <location>
        <position position="131"/>
    </location>
    <ligand>
        <name>(6S)-5-formyl-5,6,7,8-tetrahydrofolate</name>
        <dbReference type="ChEBI" id="CHEBI:57457"/>
    </ligand>
</feature>
<evidence type="ECO:0000313" key="13">
    <source>
        <dbReference type="EMBL" id="KIX84938.1"/>
    </source>
</evidence>
<evidence type="ECO:0000256" key="9">
    <source>
        <dbReference type="ARBA" id="ARBA00023134"/>
    </source>
</evidence>
<dbReference type="NCBIfam" id="TIGR00231">
    <property type="entry name" value="small_GTP"/>
    <property type="match status" value="1"/>
</dbReference>
<dbReference type="InterPro" id="IPR031168">
    <property type="entry name" value="G_TrmE"/>
</dbReference>
<feature type="binding site" evidence="10">
    <location>
        <begin position="235"/>
        <end position="240"/>
    </location>
    <ligand>
        <name>GTP</name>
        <dbReference type="ChEBI" id="CHEBI:37565"/>
    </ligand>
</feature>
<dbReference type="InterPro" id="IPR005225">
    <property type="entry name" value="Small_GTP-bd"/>
</dbReference>
<dbReference type="EMBL" id="ARQD01000004">
    <property type="protein sequence ID" value="KIX84938.1"/>
    <property type="molecule type" value="Genomic_DNA"/>
</dbReference>
<gene>
    <name evidence="10" type="primary">mnmE</name>
    <name evidence="10" type="synonym">trmE</name>
    <name evidence="13" type="ORF">J120_04325</name>
</gene>
<keyword evidence="2 10" id="KW-0963">Cytoplasm</keyword>
<organism evidence="13 14">
    <name type="scientific">candidate division TM6 bacterium JCVI TM6SC1</name>
    <dbReference type="NCBI Taxonomy" id="1306947"/>
    <lineage>
        <taxon>Bacteria</taxon>
        <taxon>Candidatus Babelota</taxon>
        <taxon>Vermiphilus</taxon>
    </lineage>
</organism>
<dbReference type="PROSITE" id="PS51709">
    <property type="entry name" value="G_TRME"/>
    <property type="match status" value="1"/>
</dbReference>
<feature type="binding site" evidence="10">
    <location>
        <position position="235"/>
    </location>
    <ligand>
        <name>K(+)</name>
        <dbReference type="ChEBI" id="CHEBI:29103"/>
    </ligand>
</feature>
<dbReference type="Proteomes" id="UP000032214">
    <property type="component" value="Unassembled WGS sequence"/>
</dbReference>
<dbReference type="GO" id="GO:0002098">
    <property type="term" value="P:tRNA wobble uridine modification"/>
    <property type="evidence" value="ECO:0007669"/>
    <property type="project" value="TreeGrafter"/>
</dbReference>
<feature type="binding site" evidence="10">
    <location>
        <position position="256"/>
    </location>
    <ligand>
        <name>K(+)</name>
        <dbReference type="ChEBI" id="CHEBI:29103"/>
    </ligand>
</feature>
<evidence type="ECO:0000256" key="8">
    <source>
        <dbReference type="ARBA" id="ARBA00022958"/>
    </source>
</evidence>
<dbReference type="GO" id="GO:0003924">
    <property type="term" value="F:GTPase activity"/>
    <property type="evidence" value="ECO:0007669"/>
    <property type="project" value="UniProtKB-UniRule"/>
</dbReference>
<dbReference type="CDD" id="cd04164">
    <property type="entry name" value="trmE"/>
    <property type="match status" value="1"/>
</dbReference>
<evidence type="ECO:0000256" key="11">
    <source>
        <dbReference type="RuleBase" id="RU003313"/>
    </source>
</evidence>
<dbReference type="STRING" id="1306947.J120_04325"/>
<accession>A0A0D2JKL2</accession>
<dbReference type="InterPro" id="IPR025867">
    <property type="entry name" value="MnmE_helical"/>
</dbReference>
<dbReference type="InterPro" id="IPR027417">
    <property type="entry name" value="P-loop_NTPase"/>
</dbReference>
<feature type="binding site" evidence="10">
    <location>
        <position position="260"/>
    </location>
    <ligand>
        <name>Mg(2+)</name>
        <dbReference type="ChEBI" id="CHEBI:18420"/>
    </ligand>
</feature>
<keyword evidence="5 10" id="KW-0547">Nucleotide-binding</keyword>
<comment type="similarity">
    <text evidence="1 10 11">Belongs to the TRAFAC class TrmE-Era-EngA-EngB-Septin-like GTPase superfamily. TrmE GTPase family.</text>
</comment>
<dbReference type="AlphaFoldDB" id="A0A0D2JKL2"/>
<comment type="caution">
    <text evidence="13">The sequence shown here is derived from an EMBL/GenBank/DDBJ whole genome shotgun (WGS) entry which is preliminary data.</text>
</comment>
<keyword evidence="14" id="KW-1185">Reference proteome</keyword>
<feature type="binding site" evidence="10">
    <location>
        <position position="28"/>
    </location>
    <ligand>
        <name>(6S)-5-formyl-5,6,7,8-tetrahydrofolate</name>
        <dbReference type="ChEBI" id="CHEBI:57457"/>
    </ligand>
</feature>
<dbReference type="eggNOG" id="COG0486">
    <property type="taxonomic scope" value="Bacteria"/>
</dbReference>
<evidence type="ECO:0000256" key="3">
    <source>
        <dbReference type="ARBA" id="ARBA00022694"/>
    </source>
</evidence>
<comment type="subunit">
    <text evidence="10">Homodimer. Heterotetramer of two MnmE and two MnmG subunits.</text>
</comment>
<dbReference type="NCBIfam" id="TIGR00450">
    <property type="entry name" value="mnmE_trmE_thdF"/>
    <property type="match status" value="1"/>
</dbReference>
<dbReference type="EC" id="3.6.-.-" evidence="10"/>
<keyword evidence="4 10" id="KW-0479">Metal-binding</keyword>
<evidence type="ECO:0000256" key="10">
    <source>
        <dbReference type="HAMAP-Rule" id="MF_00379"/>
    </source>
</evidence>